<dbReference type="GO" id="GO:0051213">
    <property type="term" value="F:dioxygenase activity"/>
    <property type="evidence" value="ECO:0007669"/>
    <property type="project" value="UniProtKB-KW"/>
</dbReference>
<name>A0ABV3JZK0_STRON</name>
<dbReference type="Proteomes" id="UP001552594">
    <property type="component" value="Unassembled WGS sequence"/>
</dbReference>
<evidence type="ECO:0000313" key="2">
    <source>
        <dbReference type="Proteomes" id="UP001552594"/>
    </source>
</evidence>
<dbReference type="Gene3D" id="2.60.120.620">
    <property type="entry name" value="q2cbj1_9rhob like domain"/>
    <property type="match status" value="1"/>
</dbReference>
<proteinExistence type="predicted"/>
<evidence type="ECO:0000313" key="1">
    <source>
        <dbReference type="EMBL" id="MEV5508322.1"/>
    </source>
</evidence>
<protein>
    <submittedName>
        <fullName evidence="1">Phytanoyl-CoA dioxygenase family protein</fullName>
    </submittedName>
</protein>
<reference evidence="1 2" key="1">
    <citation type="submission" date="2024-06" db="EMBL/GenBank/DDBJ databases">
        <title>The Natural Products Discovery Center: Release of the First 8490 Sequenced Strains for Exploring Actinobacteria Biosynthetic Diversity.</title>
        <authorList>
            <person name="Kalkreuter E."/>
            <person name="Kautsar S.A."/>
            <person name="Yang D."/>
            <person name="Bader C.D."/>
            <person name="Teijaro C.N."/>
            <person name="Fluegel L."/>
            <person name="Davis C.M."/>
            <person name="Simpson J.R."/>
            <person name="Lauterbach L."/>
            <person name="Steele A.D."/>
            <person name="Gui C."/>
            <person name="Meng S."/>
            <person name="Li G."/>
            <person name="Viehrig K."/>
            <person name="Ye F."/>
            <person name="Su P."/>
            <person name="Kiefer A.F."/>
            <person name="Nichols A."/>
            <person name="Cepeda A.J."/>
            <person name="Yan W."/>
            <person name="Fan B."/>
            <person name="Jiang Y."/>
            <person name="Adhikari A."/>
            <person name="Zheng C.-J."/>
            <person name="Schuster L."/>
            <person name="Cowan T.M."/>
            <person name="Smanski M.J."/>
            <person name="Chevrette M.G."/>
            <person name="De Carvalho L.P.S."/>
            <person name="Shen B."/>
        </authorList>
    </citation>
    <scope>NUCLEOTIDE SEQUENCE [LARGE SCALE GENOMIC DNA]</scope>
    <source>
        <strain evidence="1 2">NPDC052347</strain>
    </source>
</reference>
<dbReference type="RefSeq" id="WP_109279232.1">
    <property type="nucleotide sequence ID" value="NZ_JBFAUK010000013.1"/>
</dbReference>
<dbReference type="SUPFAM" id="SSF51197">
    <property type="entry name" value="Clavaminate synthase-like"/>
    <property type="match status" value="1"/>
</dbReference>
<accession>A0ABV3JZK0</accession>
<gene>
    <name evidence="1" type="ORF">AB0L16_17900</name>
</gene>
<dbReference type="EMBL" id="JBFAUK010000013">
    <property type="protein sequence ID" value="MEV5508322.1"/>
    <property type="molecule type" value="Genomic_DNA"/>
</dbReference>
<dbReference type="Pfam" id="PF05721">
    <property type="entry name" value="PhyH"/>
    <property type="match status" value="1"/>
</dbReference>
<keyword evidence="1" id="KW-0560">Oxidoreductase</keyword>
<keyword evidence="1" id="KW-0223">Dioxygenase</keyword>
<keyword evidence="2" id="KW-1185">Reference proteome</keyword>
<organism evidence="1 2">
    <name type="scientific">Streptomyces orinoci</name>
    <name type="common">Streptoverticillium orinoci</name>
    <dbReference type="NCBI Taxonomy" id="67339"/>
    <lineage>
        <taxon>Bacteria</taxon>
        <taxon>Bacillati</taxon>
        <taxon>Actinomycetota</taxon>
        <taxon>Actinomycetes</taxon>
        <taxon>Kitasatosporales</taxon>
        <taxon>Streptomycetaceae</taxon>
        <taxon>Streptomyces</taxon>
    </lineage>
</organism>
<sequence>MPSTHNALTDDQIERFITDGFIHLPEAFPREVADECRDFLWRETGCDPADPTTWRQPVIRLLGYGDEPFRRAATTPRLHAAFDQLAGPGRWEPRKGLGTFPIRFPHPDDPGDAGWHMDAGFTPEGEQGYRINLRSRGRALLMLFLFSDVAEDQAPTRIKAGSHLDAPRYLEPWGERGIDFFELCRTMDADGALDSPMRPEALATGRAGDAYLCHPFLIHSAQPHRGGAPKFMAQPPLVPTGLLDLDRADGAYSPVERAVRLGLGR</sequence>
<comment type="caution">
    <text evidence="1">The sequence shown here is derived from an EMBL/GenBank/DDBJ whole genome shotgun (WGS) entry which is preliminary data.</text>
</comment>
<dbReference type="InterPro" id="IPR008775">
    <property type="entry name" value="Phytyl_CoA_dOase-like"/>
</dbReference>